<evidence type="ECO:0000313" key="1">
    <source>
        <dbReference type="EMBL" id="KIR61313.1"/>
    </source>
</evidence>
<evidence type="ECO:0000313" key="2">
    <source>
        <dbReference type="Proteomes" id="UP000032254"/>
    </source>
</evidence>
<keyword evidence="2" id="KW-1185">Reference proteome</keyword>
<accession>A0A0D0VKK5</accession>
<reference evidence="1 2" key="1">
    <citation type="submission" date="2015-01" db="EMBL/GenBank/DDBJ databases">
        <title>Sequencing and annotation of Micromonospora carbonacea strain JXNU-1 genome.</title>
        <authorList>
            <person name="Long Z."/>
            <person name="Huang Y."/>
            <person name="Jiang Y."/>
        </authorList>
    </citation>
    <scope>NUCLEOTIDE SEQUENCE [LARGE SCALE GENOMIC DNA]</scope>
    <source>
        <strain evidence="1 2">JXNU-1</strain>
    </source>
</reference>
<comment type="caution">
    <text evidence="1">The sequence shown here is derived from an EMBL/GenBank/DDBJ whole genome shotgun (WGS) entry which is preliminary data.</text>
</comment>
<gene>
    <name evidence="1" type="ORF">TK50_26810</name>
</gene>
<sequence length="176" mass="18966">MFPFRPTVTTRWPPSRCPMEDDMLMPRWYLTTPDWFAELPATIHSGDDGKTVTNQPARPLHDGHSVGPAETDAAMGVALLAVEQLGEAMTHATECHDLTELARLLCGLNLVQAYLTQTIQRIAENVHGAAFSGLAAVPDTVVQDLTDSLSTAGSNSEILAGHLKDAHLILRSVAVS</sequence>
<dbReference type="PATRIC" id="fig|47853.6.peg.5615"/>
<protein>
    <submittedName>
        <fullName evidence="1">Uncharacterized protein</fullName>
    </submittedName>
</protein>
<organism evidence="1 2">
    <name type="scientific">Micromonospora haikouensis</name>
    <dbReference type="NCBI Taxonomy" id="686309"/>
    <lineage>
        <taxon>Bacteria</taxon>
        <taxon>Bacillati</taxon>
        <taxon>Actinomycetota</taxon>
        <taxon>Actinomycetes</taxon>
        <taxon>Micromonosporales</taxon>
        <taxon>Micromonosporaceae</taxon>
        <taxon>Micromonospora</taxon>
    </lineage>
</organism>
<dbReference type="AlphaFoldDB" id="A0A0D0VKK5"/>
<proteinExistence type="predicted"/>
<name>A0A0D0VKK5_9ACTN</name>
<dbReference type="EMBL" id="JXSX01000003">
    <property type="protein sequence ID" value="KIR61313.1"/>
    <property type="molecule type" value="Genomic_DNA"/>
</dbReference>
<dbReference type="Proteomes" id="UP000032254">
    <property type="component" value="Unassembled WGS sequence"/>
</dbReference>